<organism evidence="2 3">
    <name type="scientific">Caenorhabditis remanei</name>
    <name type="common">Caenorhabditis vulgaris</name>
    <dbReference type="NCBI Taxonomy" id="31234"/>
    <lineage>
        <taxon>Eukaryota</taxon>
        <taxon>Metazoa</taxon>
        <taxon>Ecdysozoa</taxon>
        <taxon>Nematoda</taxon>
        <taxon>Chromadorea</taxon>
        <taxon>Rhabditida</taxon>
        <taxon>Rhabditina</taxon>
        <taxon>Rhabditomorpha</taxon>
        <taxon>Rhabditoidea</taxon>
        <taxon>Rhabditidae</taxon>
        <taxon>Peloderinae</taxon>
        <taxon>Caenorhabditis</taxon>
    </lineage>
</organism>
<evidence type="ECO:0000256" key="1">
    <source>
        <dbReference type="SAM" id="SignalP"/>
    </source>
</evidence>
<dbReference type="EMBL" id="WUAV01000004">
    <property type="protein sequence ID" value="KAF1756494.1"/>
    <property type="molecule type" value="Genomic_DNA"/>
</dbReference>
<comment type="caution">
    <text evidence="2">The sequence shown here is derived from an EMBL/GenBank/DDBJ whole genome shotgun (WGS) entry which is preliminary data.</text>
</comment>
<keyword evidence="1" id="KW-0732">Signal</keyword>
<reference evidence="2 3" key="1">
    <citation type="submission" date="2019-12" db="EMBL/GenBank/DDBJ databases">
        <title>Chromosome-level assembly of the Caenorhabditis remanei genome.</title>
        <authorList>
            <person name="Teterina A.A."/>
            <person name="Willis J.H."/>
            <person name="Phillips P.C."/>
        </authorList>
    </citation>
    <scope>NUCLEOTIDE SEQUENCE [LARGE SCALE GENOMIC DNA]</scope>
    <source>
        <strain evidence="2 3">PX506</strain>
        <tissue evidence="2">Whole organism</tissue>
    </source>
</reference>
<dbReference type="KEGG" id="crq:GCK72_012947"/>
<accession>A0A6A5GPB4</accession>
<evidence type="ECO:0000313" key="3">
    <source>
        <dbReference type="Proteomes" id="UP000483820"/>
    </source>
</evidence>
<sequence length="144" mass="16851">MFLFFLIFLSLPISGHTYSNNNTLDPVCQKEFIIFEMCIKEQSLLPSTTNSSDNGSDFGESYRRELQQEIDCGKPMNCYYMQLYMTQLNQAQLYMNYYIEHLESCVTPKTNEDETKEECESLKNTAIDTYFKILIVLQLMKNVP</sequence>
<evidence type="ECO:0000313" key="2">
    <source>
        <dbReference type="EMBL" id="KAF1756494.1"/>
    </source>
</evidence>
<feature type="chain" id="PRO_5025562305" description="DUF19 domain-containing protein" evidence="1">
    <location>
        <begin position="18"/>
        <end position="144"/>
    </location>
</feature>
<dbReference type="RefSeq" id="XP_053584295.1">
    <property type="nucleotide sequence ID" value="XM_053729523.1"/>
</dbReference>
<protein>
    <recommendedName>
        <fullName evidence="4">DUF19 domain-containing protein</fullName>
    </recommendedName>
</protein>
<proteinExistence type="predicted"/>
<feature type="signal peptide" evidence="1">
    <location>
        <begin position="1"/>
        <end position="17"/>
    </location>
</feature>
<gene>
    <name evidence="2" type="ORF">GCK72_012947</name>
</gene>
<dbReference type="AlphaFoldDB" id="A0A6A5GPB4"/>
<name>A0A6A5GPB4_CAERE</name>
<dbReference type="CTD" id="9823704"/>
<evidence type="ECO:0008006" key="4">
    <source>
        <dbReference type="Google" id="ProtNLM"/>
    </source>
</evidence>
<dbReference type="Proteomes" id="UP000483820">
    <property type="component" value="Chromosome IV"/>
</dbReference>
<dbReference type="GeneID" id="9823704"/>